<dbReference type="Pfam" id="PF01074">
    <property type="entry name" value="Glyco_hydro_38N"/>
    <property type="match status" value="1"/>
</dbReference>
<sequence length="563" mass="64720">MLDLYDVLSFDNPDGGAWKQGWDVTYDKEKIAEEKTLQVIVLPHSHCDPGWIKTFEEYYHSQTRNILDGMVKHLGEEHQKDMRFIYAEISFLEMWWRDQNDDVRKKVTQLLKDGQLEIVTGGWVMTDEANAHYFSVIAELMEGHEWIRNHIGQDFTPTSHWSIDPFGLSPSIPYLLSAANITNAAIQRVHYSVKKHLARNKQLEFMWRQLWGSHGKADIRTHVFPFYSYDVPHTCGPDPKICCQFDFRRLREISCPWGISPEIITDANVEDRAFLIYDQYRKKSQLYKTNVLLVPLGDDFRYDTNAEWEDQYENYIKLFKEMNNKKEWNVNAFGSLVEARRALSLFQHHDGVTGTAKDYVMKDYGNKMLSALQETEKVLSEAIGGLIGTRTIRQQLSPIFEIKDSHLVASEKYELCFVDQMSAFGVSVYGVIEKPDIKGRLATIMAVIDPAVSGFDFETVKGDKFSLKNDQLEATFSTANGLLQVVNGPIMKKVFVVGSQDLEILQVYSLALNLPSIEIINEVDIRKRSNFELAMRMNTNIQSGNDLYTDLNGLQVKIAVLQF</sequence>
<dbReference type="InterPro" id="IPR011013">
    <property type="entry name" value="Gal_mutarotase_sf_dom"/>
</dbReference>
<dbReference type="EMBL" id="KZ351973">
    <property type="protein sequence ID" value="PIO62550.1"/>
    <property type="molecule type" value="Genomic_DNA"/>
</dbReference>
<dbReference type="GO" id="GO:0030246">
    <property type="term" value="F:carbohydrate binding"/>
    <property type="evidence" value="ECO:0007669"/>
    <property type="project" value="InterPro"/>
</dbReference>
<dbReference type="Gene3D" id="3.20.110.10">
    <property type="entry name" value="Glycoside hydrolase 38, N terminal domain"/>
    <property type="match status" value="1"/>
</dbReference>
<name>A0A2G9TZ96_TELCI</name>
<evidence type="ECO:0000313" key="5">
    <source>
        <dbReference type="EMBL" id="PIO62550.1"/>
    </source>
</evidence>
<feature type="domain" description="Glycoside hydrolase family 38 central" evidence="4">
    <location>
        <begin position="303"/>
        <end position="368"/>
    </location>
</feature>
<evidence type="ECO:0000256" key="2">
    <source>
        <dbReference type="ARBA" id="ARBA00022833"/>
    </source>
</evidence>
<dbReference type="InterPro" id="IPR015341">
    <property type="entry name" value="Glyco_hydro_38_cen"/>
</dbReference>
<reference evidence="5 6" key="1">
    <citation type="submission" date="2015-09" db="EMBL/GenBank/DDBJ databases">
        <title>Draft genome of the parasitic nematode Teladorsagia circumcincta isolate WARC Sus (inbred).</title>
        <authorList>
            <person name="Mitreva M."/>
        </authorList>
    </citation>
    <scope>NUCLEOTIDE SEQUENCE [LARGE SCALE GENOMIC DNA]</scope>
    <source>
        <strain evidence="5 6">S</strain>
    </source>
</reference>
<dbReference type="SUPFAM" id="SSF88688">
    <property type="entry name" value="Families 57/38 glycoside transferase middle domain"/>
    <property type="match status" value="1"/>
</dbReference>
<dbReference type="GO" id="GO:0006491">
    <property type="term" value="P:N-glycan processing"/>
    <property type="evidence" value="ECO:0007669"/>
    <property type="project" value="TreeGrafter"/>
</dbReference>
<dbReference type="InterPro" id="IPR011682">
    <property type="entry name" value="Glyco_hydro_38_C"/>
</dbReference>
<dbReference type="Proteomes" id="UP000230423">
    <property type="component" value="Unassembled WGS sequence"/>
</dbReference>
<evidence type="ECO:0000313" key="6">
    <source>
        <dbReference type="Proteomes" id="UP000230423"/>
    </source>
</evidence>
<evidence type="ECO:0000256" key="1">
    <source>
        <dbReference type="ARBA" id="ARBA00001947"/>
    </source>
</evidence>
<keyword evidence="6" id="KW-1185">Reference proteome</keyword>
<keyword evidence="2" id="KW-0862">Zinc</keyword>
<dbReference type="GO" id="GO:0000139">
    <property type="term" value="C:Golgi membrane"/>
    <property type="evidence" value="ECO:0007669"/>
    <property type="project" value="TreeGrafter"/>
</dbReference>
<proteinExistence type="predicted"/>
<dbReference type="Pfam" id="PF07748">
    <property type="entry name" value="Glyco_hydro_38C"/>
    <property type="match status" value="1"/>
</dbReference>
<dbReference type="InterPro" id="IPR000602">
    <property type="entry name" value="Glyco_hydro_38_N"/>
</dbReference>
<dbReference type="FunFam" id="3.20.110.10:FF:000010">
    <property type="entry name" value="Alpha-mannosidase"/>
    <property type="match status" value="1"/>
</dbReference>
<dbReference type="SMART" id="SM00872">
    <property type="entry name" value="Alpha-mann_mid"/>
    <property type="match status" value="1"/>
</dbReference>
<evidence type="ECO:0000259" key="4">
    <source>
        <dbReference type="SMART" id="SM00872"/>
    </source>
</evidence>
<evidence type="ECO:0000256" key="3">
    <source>
        <dbReference type="ARBA" id="ARBA00023157"/>
    </source>
</evidence>
<keyword evidence="3" id="KW-1015">Disulfide bond</keyword>
<comment type="cofactor">
    <cofactor evidence="1">
        <name>Zn(2+)</name>
        <dbReference type="ChEBI" id="CHEBI:29105"/>
    </cofactor>
</comment>
<organism evidence="5 6">
    <name type="scientific">Teladorsagia circumcincta</name>
    <name type="common">Brown stomach worm</name>
    <name type="synonym">Ostertagia circumcincta</name>
    <dbReference type="NCBI Taxonomy" id="45464"/>
    <lineage>
        <taxon>Eukaryota</taxon>
        <taxon>Metazoa</taxon>
        <taxon>Ecdysozoa</taxon>
        <taxon>Nematoda</taxon>
        <taxon>Chromadorea</taxon>
        <taxon>Rhabditida</taxon>
        <taxon>Rhabditina</taxon>
        <taxon>Rhabditomorpha</taxon>
        <taxon>Strongyloidea</taxon>
        <taxon>Trichostrongylidae</taxon>
        <taxon>Teladorsagia</taxon>
    </lineage>
</organism>
<dbReference type="InterPro" id="IPR050843">
    <property type="entry name" value="Glycosyl_Hydrlase_38"/>
</dbReference>
<dbReference type="GO" id="GO:0004559">
    <property type="term" value="F:alpha-mannosidase activity"/>
    <property type="evidence" value="ECO:0007669"/>
    <property type="project" value="InterPro"/>
</dbReference>
<dbReference type="InterPro" id="IPR027291">
    <property type="entry name" value="Glyco_hydro_38_N_sf"/>
</dbReference>
<dbReference type="AlphaFoldDB" id="A0A2G9TZ96"/>
<dbReference type="Gene3D" id="2.70.98.30">
    <property type="entry name" value="Golgi alpha-mannosidase II, domain 4"/>
    <property type="match status" value="1"/>
</dbReference>
<accession>A0A2G9TZ96</accession>
<dbReference type="GO" id="GO:0006013">
    <property type="term" value="P:mannose metabolic process"/>
    <property type="evidence" value="ECO:0007669"/>
    <property type="project" value="InterPro"/>
</dbReference>
<protein>
    <submittedName>
        <fullName evidence="5">Glycosyl hydrolase family 38 protein</fullName>
    </submittedName>
</protein>
<keyword evidence="5" id="KW-0378">Hydrolase</keyword>
<dbReference type="SUPFAM" id="SSF74650">
    <property type="entry name" value="Galactose mutarotase-like"/>
    <property type="match status" value="1"/>
</dbReference>
<dbReference type="InterPro" id="IPR011330">
    <property type="entry name" value="Glyco_hydro/deAcase_b/a-brl"/>
</dbReference>
<dbReference type="SUPFAM" id="SSF88713">
    <property type="entry name" value="Glycoside hydrolase/deacetylase"/>
    <property type="match status" value="1"/>
</dbReference>
<dbReference type="OrthoDB" id="10261055at2759"/>
<dbReference type="PANTHER" id="PTHR11607">
    <property type="entry name" value="ALPHA-MANNOSIDASE"/>
    <property type="match status" value="1"/>
</dbReference>
<gene>
    <name evidence="5" type="ORF">TELCIR_15888</name>
</gene>
<dbReference type="InterPro" id="IPR028995">
    <property type="entry name" value="Glyco_hydro_57/38_cen_sf"/>
</dbReference>
<dbReference type="PANTHER" id="PTHR11607:SF3">
    <property type="entry name" value="LYSOSOMAL ALPHA-MANNOSIDASE"/>
    <property type="match status" value="1"/>
</dbReference>